<evidence type="ECO:0000313" key="3">
    <source>
        <dbReference type="Proteomes" id="UP001152561"/>
    </source>
</evidence>
<reference evidence="3" key="1">
    <citation type="journal article" date="2023" name="Proc. Natl. Acad. Sci. U.S.A.">
        <title>Genomic and structural basis for evolution of tropane alkaloid biosynthesis.</title>
        <authorList>
            <person name="Wanga Y.-J."/>
            <person name="Taina T."/>
            <person name="Yua J.-Y."/>
            <person name="Lia J."/>
            <person name="Xua B."/>
            <person name="Chenc J."/>
            <person name="D'Auriad J.C."/>
            <person name="Huanga J.-P."/>
            <person name="Huanga S.-X."/>
        </authorList>
    </citation>
    <scope>NUCLEOTIDE SEQUENCE [LARGE SCALE GENOMIC DNA]</scope>
    <source>
        <strain evidence="3">cv. KIB-2019</strain>
    </source>
</reference>
<dbReference type="AlphaFoldDB" id="A0A9Q1LLY9"/>
<name>A0A9Q1LLY9_9SOLA</name>
<evidence type="ECO:0000313" key="2">
    <source>
        <dbReference type="EMBL" id="KAJ8539403.1"/>
    </source>
</evidence>
<evidence type="ECO:0000256" key="1">
    <source>
        <dbReference type="SAM" id="MobiDB-lite"/>
    </source>
</evidence>
<accession>A0A9Q1LLY9</accession>
<comment type="caution">
    <text evidence="2">The sequence shown here is derived from an EMBL/GenBank/DDBJ whole genome shotgun (WGS) entry which is preliminary data.</text>
</comment>
<proteinExistence type="predicted"/>
<feature type="region of interest" description="Disordered" evidence="1">
    <location>
        <begin position="229"/>
        <end position="269"/>
    </location>
</feature>
<feature type="region of interest" description="Disordered" evidence="1">
    <location>
        <begin position="1"/>
        <end position="33"/>
    </location>
</feature>
<gene>
    <name evidence="2" type="ORF">K7X08_013655</name>
</gene>
<sequence>MTKKRKSAVESQVISCESIPGTGPETVSATSDDVDDMKDDVFAYFGGLRTDCADLNVNDNQGIRGGDQNVKEVKPNDGVGGGDSSKEVVDSGVVDGVGVSVGVGEGNDSQSDYMFVSVREYAIVAITQKEDVLPQGGDVQSADAGNEFVDAELAKGREFVLAPPPEDVARPQADQLAYEVPAKAEDTLKDCGVDQSGASGEDSDFEEKAHDFVISPDTNVVKINDDQTTAVEPQRGRPRRPANIKKSPLVSGSGLSELDETSLNPVKGRSPLIPSITSLVYYKFI</sequence>
<keyword evidence="3" id="KW-1185">Reference proteome</keyword>
<dbReference type="Proteomes" id="UP001152561">
    <property type="component" value="Unassembled WGS sequence"/>
</dbReference>
<dbReference type="EMBL" id="JAJAGQ010000016">
    <property type="protein sequence ID" value="KAJ8539403.1"/>
    <property type="molecule type" value="Genomic_DNA"/>
</dbReference>
<organism evidence="2 3">
    <name type="scientific">Anisodus acutangulus</name>
    <dbReference type="NCBI Taxonomy" id="402998"/>
    <lineage>
        <taxon>Eukaryota</taxon>
        <taxon>Viridiplantae</taxon>
        <taxon>Streptophyta</taxon>
        <taxon>Embryophyta</taxon>
        <taxon>Tracheophyta</taxon>
        <taxon>Spermatophyta</taxon>
        <taxon>Magnoliopsida</taxon>
        <taxon>eudicotyledons</taxon>
        <taxon>Gunneridae</taxon>
        <taxon>Pentapetalae</taxon>
        <taxon>asterids</taxon>
        <taxon>lamiids</taxon>
        <taxon>Solanales</taxon>
        <taxon>Solanaceae</taxon>
        <taxon>Solanoideae</taxon>
        <taxon>Hyoscyameae</taxon>
        <taxon>Anisodus</taxon>
    </lineage>
</organism>
<feature type="region of interest" description="Disordered" evidence="1">
    <location>
        <begin position="62"/>
        <end position="89"/>
    </location>
</feature>
<protein>
    <submittedName>
        <fullName evidence="2">Uncharacterized protein</fullName>
    </submittedName>
</protein>